<dbReference type="EMBL" id="KV454300">
    <property type="protein sequence ID" value="ODQ70285.1"/>
    <property type="molecule type" value="Genomic_DNA"/>
</dbReference>
<dbReference type="Proteomes" id="UP000094385">
    <property type="component" value="Unassembled WGS sequence"/>
</dbReference>
<dbReference type="OrthoDB" id="4364923at2759"/>
<accession>A0A1E3PXX3</accession>
<reference evidence="1 2" key="1">
    <citation type="journal article" date="2016" name="Proc. Natl. Acad. Sci. U.S.A.">
        <title>Comparative genomics of biotechnologically important yeasts.</title>
        <authorList>
            <person name="Riley R."/>
            <person name="Haridas S."/>
            <person name="Wolfe K.H."/>
            <person name="Lopes M.R."/>
            <person name="Hittinger C.T."/>
            <person name="Goeker M."/>
            <person name="Salamov A.A."/>
            <person name="Wisecaver J.H."/>
            <person name="Long T.M."/>
            <person name="Calvey C.H."/>
            <person name="Aerts A.L."/>
            <person name="Barry K.W."/>
            <person name="Choi C."/>
            <person name="Clum A."/>
            <person name="Coughlan A.Y."/>
            <person name="Deshpande S."/>
            <person name="Douglass A.P."/>
            <person name="Hanson S.J."/>
            <person name="Klenk H.-P."/>
            <person name="LaButti K.M."/>
            <person name="Lapidus A."/>
            <person name="Lindquist E.A."/>
            <person name="Lipzen A.M."/>
            <person name="Meier-Kolthoff J.P."/>
            <person name="Ohm R.A."/>
            <person name="Otillar R.P."/>
            <person name="Pangilinan J.L."/>
            <person name="Peng Y."/>
            <person name="Rokas A."/>
            <person name="Rosa C.A."/>
            <person name="Scheuner C."/>
            <person name="Sibirny A.A."/>
            <person name="Slot J.C."/>
            <person name="Stielow J.B."/>
            <person name="Sun H."/>
            <person name="Kurtzman C.P."/>
            <person name="Blackwell M."/>
            <person name="Grigoriev I.V."/>
            <person name="Jeffries T.W."/>
        </authorList>
    </citation>
    <scope>NUCLEOTIDE SEQUENCE [LARGE SCALE GENOMIC DNA]</scope>
    <source>
        <strain evidence="1 2">NRRL Y-11557</strain>
    </source>
</reference>
<evidence type="ECO:0000313" key="2">
    <source>
        <dbReference type="Proteomes" id="UP000094385"/>
    </source>
</evidence>
<evidence type="ECO:0000313" key="1">
    <source>
        <dbReference type="EMBL" id="ODQ70285.1"/>
    </source>
</evidence>
<dbReference type="AlphaFoldDB" id="A0A1E3PXX3"/>
<keyword evidence="2" id="KW-1185">Reference proteome</keyword>
<proteinExistence type="predicted"/>
<sequence length="143" mass="16575">MSALPKYLYFLLDETCWILSKGQTKQCSPAQASVLRAMVKRHLLRHTLLPKVAFDNADTQQTLLYETYEEIHASSIKELLSYCKSIDQAKIFRYFWSNWYRPAFGNVGSRWEIASLCGRPGSVASIPISRTTMRLESHWRILK</sequence>
<organism evidence="1 2">
    <name type="scientific">Lipomyces starkeyi NRRL Y-11557</name>
    <dbReference type="NCBI Taxonomy" id="675824"/>
    <lineage>
        <taxon>Eukaryota</taxon>
        <taxon>Fungi</taxon>
        <taxon>Dikarya</taxon>
        <taxon>Ascomycota</taxon>
        <taxon>Saccharomycotina</taxon>
        <taxon>Lipomycetes</taxon>
        <taxon>Lipomycetales</taxon>
        <taxon>Lipomycetaceae</taxon>
        <taxon>Lipomyces</taxon>
    </lineage>
</organism>
<protein>
    <submittedName>
        <fullName evidence="1">Uncharacterized protein</fullName>
    </submittedName>
</protein>
<name>A0A1E3PXX3_LIPST</name>
<gene>
    <name evidence="1" type="ORF">LIPSTDRAFT_164012</name>
</gene>